<reference evidence="1 2" key="1">
    <citation type="submission" date="2020-07" db="EMBL/GenBank/DDBJ databases">
        <authorList>
            <person name="Kim J."/>
            <person name="Ryu S."/>
            <person name="Jeon B."/>
        </authorList>
    </citation>
    <scope>NUCLEOTIDE SEQUENCE [LARGE SCALE GENOMIC DNA]</scope>
</reference>
<sequence length="73" mass="8089">MGLGEERITPVFPKVLFFLEEGVNMNPGDPNYDLKRLALECSAERIYPDFVSVPLNRKVTGSTDGKVTSMGKL</sequence>
<proteinExistence type="predicted"/>
<dbReference type="Gene3D" id="3.20.70.20">
    <property type="match status" value="1"/>
</dbReference>
<dbReference type="GO" id="GO:0008998">
    <property type="term" value="F:ribonucleoside-triphosphate reductase (thioredoxin) activity"/>
    <property type="evidence" value="ECO:0007669"/>
    <property type="project" value="InterPro"/>
</dbReference>
<dbReference type="Proteomes" id="UP000594702">
    <property type="component" value="Segment"/>
</dbReference>
<dbReference type="Pfam" id="PF13597">
    <property type="entry name" value="NRDD"/>
    <property type="match status" value="1"/>
</dbReference>
<gene>
    <name evidence="1" type="ORF">JEP1_177</name>
</gene>
<protein>
    <submittedName>
        <fullName evidence="1">Ribonucleotide reductase of class III (Anaerobic), large subunit</fullName>
    </submittedName>
</protein>
<keyword evidence="2" id="KW-1185">Reference proteome</keyword>
<evidence type="ECO:0000313" key="2">
    <source>
        <dbReference type="Proteomes" id="UP000594702"/>
    </source>
</evidence>
<organism evidence="1 2">
    <name type="scientific">Escherichia phage JEP1</name>
    <dbReference type="NCBI Taxonomy" id="2759218"/>
    <lineage>
        <taxon>Viruses</taxon>
        <taxon>Duplodnaviria</taxon>
        <taxon>Heunggongvirae</taxon>
        <taxon>Uroviricota</taxon>
        <taxon>Caudoviricetes</taxon>
        <taxon>Vequintavirinae</taxon>
        <taxon>Vequintavirus</taxon>
        <taxon>Vequintavirus JEP1</taxon>
    </lineage>
</organism>
<accession>A0A7U3N696</accession>
<dbReference type="SUPFAM" id="SSF51998">
    <property type="entry name" value="PFL-like glycyl radical enzymes"/>
    <property type="match status" value="1"/>
</dbReference>
<name>A0A7U3N696_9CAUD</name>
<dbReference type="InterPro" id="IPR012833">
    <property type="entry name" value="NrdD"/>
</dbReference>
<dbReference type="EMBL" id="MT740314">
    <property type="protein sequence ID" value="QOC67803.1"/>
    <property type="molecule type" value="Genomic_DNA"/>
</dbReference>
<dbReference type="GO" id="GO:0006260">
    <property type="term" value="P:DNA replication"/>
    <property type="evidence" value="ECO:0007669"/>
    <property type="project" value="InterPro"/>
</dbReference>
<evidence type="ECO:0000313" key="1">
    <source>
        <dbReference type="EMBL" id="QOC67803.1"/>
    </source>
</evidence>